<dbReference type="OrthoDB" id="251770at2759"/>
<keyword evidence="1" id="KW-0677">Repeat</keyword>
<dbReference type="CDD" id="cd00027">
    <property type="entry name" value="BRCT"/>
    <property type="match status" value="1"/>
</dbReference>
<feature type="compositionally biased region" description="Basic and acidic residues" evidence="2">
    <location>
        <begin position="608"/>
        <end position="620"/>
    </location>
</feature>
<evidence type="ECO:0000256" key="2">
    <source>
        <dbReference type="SAM" id="MobiDB-lite"/>
    </source>
</evidence>
<name>A0A8H2ZKG6_9SACH</name>
<dbReference type="RefSeq" id="XP_041408797.1">
    <property type="nucleotide sequence ID" value="XM_041552863.1"/>
</dbReference>
<dbReference type="GeneID" id="64860060"/>
<dbReference type="Proteomes" id="UP000644660">
    <property type="component" value="Unassembled WGS sequence"/>
</dbReference>
<dbReference type="GO" id="GO:0033314">
    <property type="term" value="P:mitotic DNA replication checkpoint signaling"/>
    <property type="evidence" value="ECO:0007669"/>
    <property type="project" value="TreeGrafter"/>
</dbReference>
<proteinExistence type="predicted"/>
<reference evidence="4 5" key="1">
    <citation type="submission" date="2020-05" db="EMBL/GenBank/DDBJ databases">
        <authorList>
            <person name="Casaregola S."/>
            <person name="Devillers H."/>
            <person name="Grondin C."/>
        </authorList>
    </citation>
    <scope>NUCLEOTIDE SEQUENCE [LARGE SCALE GENOMIC DNA]</scope>
    <source>
        <strain evidence="4 5">CLIB 1767</strain>
    </source>
</reference>
<feature type="region of interest" description="Disordered" evidence="2">
    <location>
        <begin position="284"/>
        <end position="305"/>
    </location>
</feature>
<organism evidence="4 5">
    <name type="scientific">Maudiozyma barnettii</name>
    <dbReference type="NCBI Taxonomy" id="61262"/>
    <lineage>
        <taxon>Eukaryota</taxon>
        <taxon>Fungi</taxon>
        <taxon>Dikarya</taxon>
        <taxon>Ascomycota</taxon>
        <taxon>Saccharomycotina</taxon>
        <taxon>Saccharomycetes</taxon>
        <taxon>Saccharomycetales</taxon>
        <taxon>Saccharomycetaceae</taxon>
        <taxon>Maudiozyma</taxon>
    </lineage>
</organism>
<feature type="domain" description="BRCT" evidence="3">
    <location>
        <begin position="171"/>
        <end position="216"/>
    </location>
</feature>
<accession>A0A8H2ZKG6</accession>
<dbReference type="InterPro" id="IPR036420">
    <property type="entry name" value="BRCT_dom_sf"/>
</dbReference>
<dbReference type="AlphaFoldDB" id="A0A8H2ZKG6"/>
<evidence type="ECO:0000256" key="1">
    <source>
        <dbReference type="ARBA" id="ARBA00022737"/>
    </source>
</evidence>
<feature type="compositionally biased region" description="Basic and acidic residues" evidence="2">
    <location>
        <begin position="285"/>
        <end position="297"/>
    </location>
</feature>
<dbReference type="PANTHER" id="PTHR13561">
    <property type="entry name" value="DNA REPLICATION REGULATOR DPB11-RELATED"/>
    <property type="match status" value="1"/>
</dbReference>
<feature type="region of interest" description="Disordered" evidence="2">
    <location>
        <begin position="745"/>
        <end position="767"/>
    </location>
</feature>
<feature type="compositionally biased region" description="Basic residues" evidence="2">
    <location>
        <begin position="756"/>
        <end position="767"/>
    </location>
</feature>
<dbReference type="GO" id="GO:0006270">
    <property type="term" value="P:DNA replication initiation"/>
    <property type="evidence" value="ECO:0007669"/>
    <property type="project" value="TreeGrafter"/>
</dbReference>
<evidence type="ECO:0000313" key="4">
    <source>
        <dbReference type="EMBL" id="CAB4256953.1"/>
    </source>
</evidence>
<feature type="domain" description="BRCT" evidence="3">
    <location>
        <begin position="318"/>
        <end position="397"/>
    </location>
</feature>
<feature type="domain" description="BRCT" evidence="3">
    <location>
        <begin position="2"/>
        <end position="85"/>
    </location>
</feature>
<dbReference type="GO" id="GO:0007095">
    <property type="term" value="P:mitotic G2 DNA damage checkpoint signaling"/>
    <property type="evidence" value="ECO:0007669"/>
    <property type="project" value="TreeGrafter"/>
</dbReference>
<dbReference type="InterPro" id="IPR001357">
    <property type="entry name" value="BRCT_dom"/>
</dbReference>
<dbReference type="SMART" id="SM00292">
    <property type="entry name" value="BRCT"/>
    <property type="match status" value="3"/>
</dbReference>
<sequence length="767" mass="88149">MESRSPFKGLLFCFTGLEPELSKPCIKKIVKLGGQYIGDLTPNVNILVIGTNPMESAKYQFVTMHRNDMVVIHHSALDQLYDIWVNGDDISCKNHSNFQKYSNNDPLRMLHVLHSRYGAKPLTNFYIFLGRCQNEDIKELEFFCRTMGCIDCNTTQFMLDIKTTHPDKQILFITDSAESARAQAALSVGGIPLVHFKWLKDCFVRDLALQYDPYYLIENVTGLPYNEIGIDACDSLEPRISIPNQYLTMSGNLDSEEDTLLHPVMTNKLKPKIDKIWERTFASNNKDKNNDHKDTEKNTTITTETETETTHKPLYGCFQGCTFTIHRSFDVRKQEILEKIITQNDGSVSNRTTNADYLIVPSNMALDSLNIDPNLETMPELVTEFFIERCYYYKKIISPPDSWSKPFLYTSDFKLIPSSQLLQNHKDHILNIAITGFYGVELLQLKKILELMRPMGINFSEFLNRNSDILLLNIASLNSIPRTHVLWTNEYSDLLLENYKQCDSNSSDKERRNIHTSPVFKKSMKEKINFAREKHPIPIITPAFIMDIFHTARVFTRNIIDDEPKIRISDSRWTVCLPRGNASSFICRLKYIDPTKRLLLNKTQDSQKYESDGKVKKEGSINKTPSNFSSAKEMAKDVLNIMQTSSSAPKKILRKRVQSLETDYNSPSPPVNEETVTKPMAKRPKLAMVKKLRPVEREVSWGSMISDELKRTGQDNTKQEEKEIQVQDSFNNNGAYTQVTYGHRDQMESGNQTTKRMTRHHAKELGI</sequence>
<gene>
    <name evidence="4" type="ORF">KABA2_12S03102</name>
</gene>
<evidence type="ECO:0000313" key="5">
    <source>
        <dbReference type="Proteomes" id="UP000644660"/>
    </source>
</evidence>
<dbReference type="EMBL" id="CAEFZW010000012">
    <property type="protein sequence ID" value="CAB4256953.1"/>
    <property type="molecule type" value="Genomic_DNA"/>
</dbReference>
<protein>
    <submittedName>
        <fullName evidence="4">Similar to Saccharomyces cerevisiae YJL090C DPB11 Replication initiation protein that loads DNA pol epsilon onto pre-replication complexes at origins</fullName>
    </submittedName>
</protein>
<dbReference type="PROSITE" id="PS50172">
    <property type="entry name" value="BRCT"/>
    <property type="match status" value="3"/>
</dbReference>
<dbReference type="Gene3D" id="3.40.50.10190">
    <property type="entry name" value="BRCT domain"/>
    <property type="match status" value="4"/>
</dbReference>
<dbReference type="Pfam" id="PF00533">
    <property type="entry name" value="BRCT"/>
    <property type="match status" value="1"/>
</dbReference>
<dbReference type="PANTHER" id="PTHR13561:SF20">
    <property type="entry name" value="DNA TOPOISOMERASE 2-BINDING PROTEIN 1"/>
    <property type="match status" value="1"/>
</dbReference>
<feature type="region of interest" description="Disordered" evidence="2">
    <location>
        <begin position="608"/>
        <end position="629"/>
    </location>
</feature>
<evidence type="ECO:0000259" key="3">
    <source>
        <dbReference type="PROSITE" id="PS50172"/>
    </source>
</evidence>
<dbReference type="SUPFAM" id="SSF52113">
    <property type="entry name" value="BRCT domain"/>
    <property type="match status" value="3"/>
</dbReference>
<comment type="caution">
    <text evidence="4">The sequence shown here is derived from an EMBL/GenBank/DDBJ whole genome shotgun (WGS) entry which is preliminary data.</text>
</comment>
<keyword evidence="5" id="KW-1185">Reference proteome</keyword>